<accession>A0A9N9FEQ0</accession>
<dbReference type="AlphaFoldDB" id="A0A9N9FEQ0"/>
<reference evidence="2" key="1">
    <citation type="submission" date="2021-06" db="EMBL/GenBank/DDBJ databases">
        <authorList>
            <person name="Kallberg Y."/>
            <person name="Tangrot J."/>
            <person name="Rosling A."/>
        </authorList>
    </citation>
    <scope>NUCLEOTIDE SEQUENCE</scope>
    <source>
        <strain evidence="2">BR232B</strain>
    </source>
</reference>
<comment type="caution">
    <text evidence="2">The sequence shown here is derived from an EMBL/GenBank/DDBJ whole genome shotgun (WGS) entry which is preliminary data.</text>
</comment>
<evidence type="ECO:0000256" key="1">
    <source>
        <dbReference type="SAM" id="MobiDB-lite"/>
    </source>
</evidence>
<name>A0A9N9FEQ0_9GLOM</name>
<protein>
    <submittedName>
        <fullName evidence="2">2622_t:CDS:1</fullName>
    </submittedName>
</protein>
<evidence type="ECO:0000313" key="2">
    <source>
        <dbReference type="EMBL" id="CAG8530691.1"/>
    </source>
</evidence>
<dbReference type="EMBL" id="CAJVPI010000403">
    <property type="protein sequence ID" value="CAG8530691.1"/>
    <property type="molecule type" value="Genomic_DNA"/>
</dbReference>
<feature type="region of interest" description="Disordered" evidence="1">
    <location>
        <begin position="223"/>
        <end position="243"/>
    </location>
</feature>
<dbReference type="OrthoDB" id="2403103at2759"/>
<gene>
    <name evidence="2" type="ORF">PBRASI_LOCUS4094</name>
</gene>
<sequence>MNNGFTYPDGTGLMQLSNKNPPSFNDLYIRLLHPNGTLTKLNFNDTGLSQQYACPLNNGYVLIIQGKINDNNVYGKLVDWSGQVLQRDIMLAENRTSLISIAKANVDPDKGFLVATSYYNTVLWKIFRAPHNSTNQIIKLHEDTLENVKNQTLQSFQVFPTTEGGYGIALLNKVSKPALNETSSPQWFFKGRREYVKVAFLSSGAVTNVNVILNDTLQPRRSSQHLMRPFYRPPHRSGSPDLP</sequence>
<keyword evidence="3" id="KW-1185">Reference proteome</keyword>
<evidence type="ECO:0000313" key="3">
    <source>
        <dbReference type="Proteomes" id="UP000789739"/>
    </source>
</evidence>
<organism evidence="2 3">
    <name type="scientific">Paraglomus brasilianum</name>
    <dbReference type="NCBI Taxonomy" id="144538"/>
    <lineage>
        <taxon>Eukaryota</taxon>
        <taxon>Fungi</taxon>
        <taxon>Fungi incertae sedis</taxon>
        <taxon>Mucoromycota</taxon>
        <taxon>Glomeromycotina</taxon>
        <taxon>Glomeromycetes</taxon>
        <taxon>Paraglomerales</taxon>
        <taxon>Paraglomeraceae</taxon>
        <taxon>Paraglomus</taxon>
    </lineage>
</organism>
<dbReference type="Proteomes" id="UP000789739">
    <property type="component" value="Unassembled WGS sequence"/>
</dbReference>
<proteinExistence type="predicted"/>